<proteinExistence type="predicted"/>
<name>A0ABY8AQJ7_9GAMM</name>
<evidence type="ECO:0000313" key="3">
    <source>
        <dbReference type="Proteomes" id="UP001222087"/>
    </source>
</evidence>
<feature type="domain" description="Protein CR006 P-loop" evidence="1">
    <location>
        <begin position="206"/>
        <end position="368"/>
    </location>
</feature>
<evidence type="ECO:0000313" key="2">
    <source>
        <dbReference type="EMBL" id="WED42704.1"/>
    </source>
</evidence>
<dbReference type="Gene3D" id="3.40.50.300">
    <property type="entry name" value="P-loop containing nucleotide triphosphate hydrolases"/>
    <property type="match status" value="1"/>
</dbReference>
<keyword evidence="3" id="KW-1185">Reference proteome</keyword>
<protein>
    <submittedName>
        <fullName evidence="2">AAA family ATPase</fullName>
    </submittedName>
</protein>
<dbReference type="RefSeq" id="WP_275088520.1">
    <property type="nucleotide sequence ID" value="NZ_CP119078.1"/>
</dbReference>
<reference evidence="2 3" key="1">
    <citation type="submission" date="2023-02" db="EMBL/GenBank/DDBJ databases">
        <title>Genome Sequence of L. cardiaca H63T.</title>
        <authorList>
            <person name="Lopez A.E."/>
            <person name="Cianciotto N.P."/>
        </authorList>
    </citation>
    <scope>NUCLEOTIDE SEQUENCE [LARGE SCALE GENOMIC DNA]</scope>
    <source>
        <strain evidence="2 3">H63</strain>
    </source>
</reference>
<accession>A0ABY8AQJ7</accession>
<dbReference type="Proteomes" id="UP001222087">
    <property type="component" value="Chromosome"/>
</dbReference>
<dbReference type="SUPFAM" id="SSF52540">
    <property type="entry name" value="P-loop containing nucleoside triphosphate hydrolases"/>
    <property type="match status" value="1"/>
</dbReference>
<organism evidence="2 3">
    <name type="scientific">Legionella cardiaca</name>
    <dbReference type="NCBI Taxonomy" id="1071983"/>
    <lineage>
        <taxon>Bacteria</taxon>
        <taxon>Pseudomonadati</taxon>
        <taxon>Pseudomonadota</taxon>
        <taxon>Gammaproteobacteria</taxon>
        <taxon>Legionellales</taxon>
        <taxon>Legionellaceae</taxon>
        <taxon>Legionella</taxon>
    </lineage>
</organism>
<evidence type="ECO:0000259" key="1">
    <source>
        <dbReference type="Pfam" id="PF13166"/>
    </source>
</evidence>
<dbReference type="InterPro" id="IPR027417">
    <property type="entry name" value="P-loop_NTPase"/>
</dbReference>
<dbReference type="EMBL" id="CP119078">
    <property type="protein sequence ID" value="WED42704.1"/>
    <property type="molecule type" value="Genomic_DNA"/>
</dbReference>
<dbReference type="InterPro" id="IPR026866">
    <property type="entry name" value="CR006_AAA"/>
</dbReference>
<gene>
    <name evidence="2" type="ORF">PXX05_12480</name>
</gene>
<sequence length="405" mass="47157">MGQTLREIAQQLKNANKKVQLIYAFNGTGKTRLSRAFKELIAPKNNSEEGSEEIDQPESSRNKILYYNAFTEDLFYWDNDLESDAEPKLKIQPNSFTDWILKEQGQDRNIIANFQRYTNDKLTPRFNEEYKNQDKDGKEVTVKAFSEVTFSFERGNNEHLGNLKISKGEESSFIWSIFYTLIDLIIEALSEVDLDYPEPTPFDELKYVFIDDPASSLDENHLIELAVDLAELIRRNQSEVKFIITTHNPLFYNILQNELGSDDKNTGYKAKNFKKYRLVKNEDGLSKLEEQPDDSSFSYHLHLKSELEKALNSNQLSKYHFNYLRNILEKTTIFLGFKRWGELLPQSNTGEANLYEARIMNLRSHSKYAGEEVKELNEQEKIVLSRLIKHLDKIYKPDLKDVAEG</sequence>
<dbReference type="Pfam" id="PF13166">
    <property type="entry name" value="AAA_13"/>
    <property type="match status" value="1"/>
</dbReference>